<dbReference type="AlphaFoldDB" id="E2ATK4"/>
<evidence type="ECO:0000256" key="1">
    <source>
        <dbReference type="SAM" id="MobiDB-lite"/>
    </source>
</evidence>
<dbReference type="InParanoid" id="E2ATK4"/>
<feature type="compositionally biased region" description="Basic residues" evidence="1">
    <location>
        <begin position="1"/>
        <end position="18"/>
    </location>
</feature>
<keyword evidence="3" id="KW-1185">Reference proteome</keyword>
<evidence type="ECO:0000313" key="3">
    <source>
        <dbReference type="Proteomes" id="UP000000311"/>
    </source>
</evidence>
<evidence type="ECO:0000313" key="2">
    <source>
        <dbReference type="EMBL" id="EFN63246.1"/>
    </source>
</evidence>
<reference evidence="2 3" key="1">
    <citation type="journal article" date="2010" name="Science">
        <title>Genomic comparison of the ants Camponotus floridanus and Harpegnathos saltator.</title>
        <authorList>
            <person name="Bonasio R."/>
            <person name="Zhang G."/>
            <person name="Ye C."/>
            <person name="Mutti N.S."/>
            <person name="Fang X."/>
            <person name="Qin N."/>
            <person name="Donahue G."/>
            <person name="Yang P."/>
            <person name="Li Q."/>
            <person name="Li C."/>
            <person name="Zhang P."/>
            <person name="Huang Z."/>
            <person name="Berger S.L."/>
            <person name="Reinberg D."/>
            <person name="Wang J."/>
            <person name="Liebig J."/>
        </authorList>
    </citation>
    <scope>NUCLEOTIDE SEQUENCE [LARGE SCALE GENOMIC DNA]</scope>
    <source>
        <strain evidence="3">C129</strain>
    </source>
</reference>
<sequence>MIKSQKKKRSYRPRKIRTPRPGECPGPSPSSSNEGAGVALDVRGGYRKRKGYWPQIDGKEELTLVSFKGYCLNGRKLWRSGVSSSRIEGSIVHVRTMRMMTLFQYNRVKLLAELMKKELFDENGLKEEWMVLPLDFTIEKKTKLF</sequence>
<accession>E2ATK4</accession>
<dbReference type="Proteomes" id="UP000000311">
    <property type="component" value="Unassembled WGS sequence"/>
</dbReference>
<organism evidence="3">
    <name type="scientific">Camponotus floridanus</name>
    <name type="common">Florida carpenter ant</name>
    <dbReference type="NCBI Taxonomy" id="104421"/>
    <lineage>
        <taxon>Eukaryota</taxon>
        <taxon>Metazoa</taxon>
        <taxon>Ecdysozoa</taxon>
        <taxon>Arthropoda</taxon>
        <taxon>Hexapoda</taxon>
        <taxon>Insecta</taxon>
        <taxon>Pterygota</taxon>
        <taxon>Neoptera</taxon>
        <taxon>Endopterygota</taxon>
        <taxon>Hymenoptera</taxon>
        <taxon>Apocrita</taxon>
        <taxon>Aculeata</taxon>
        <taxon>Formicoidea</taxon>
        <taxon>Formicidae</taxon>
        <taxon>Formicinae</taxon>
        <taxon>Camponotus</taxon>
    </lineage>
</organism>
<protein>
    <submittedName>
        <fullName evidence="2">Uncharacterized protein</fullName>
    </submittedName>
</protein>
<feature type="region of interest" description="Disordered" evidence="1">
    <location>
        <begin position="1"/>
        <end position="39"/>
    </location>
</feature>
<dbReference type="EMBL" id="GL442616">
    <property type="protein sequence ID" value="EFN63246.1"/>
    <property type="molecule type" value="Genomic_DNA"/>
</dbReference>
<gene>
    <name evidence="2" type="ORF">EAG_14949</name>
</gene>
<proteinExistence type="predicted"/>
<name>E2ATK4_CAMFO</name>